<feature type="region of interest" description="Disordered" evidence="1">
    <location>
        <begin position="1"/>
        <end position="30"/>
    </location>
</feature>
<feature type="compositionally biased region" description="Basic and acidic residues" evidence="1">
    <location>
        <begin position="119"/>
        <end position="128"/>
    </location>
</feature>
<feature type="compositionally biased region" description="Low complexity" evidence="1">
    <location>
        <begin position="20"/>
        <end position="30"/>
    </location>
</feature>
<evidence type="ECO:0000256" key="2">
    <source>
        <dbReference type="SAM" id="Phobius"/>
    </source>
</evidence>
<keyword evidence="4" id="KW-1185">Reference proteome</keyword>
<proteinExistence type="predicted"/>
<organism evidence="3 4">
    <name type="scientific">Eptatretus burgeri</name>
    <name type="common">Inshore hagfish</name>
    <dbReference type="NCBI Taxonomy" id="7764"/>
    <lineage>
        <taxon>Eukaryota</taxon>
        <taxon>Metazoa</taxon>
        <taxon>Chordata</taxon>
        <taxon>Craniata</taxon>
        <taxon>Vertebrata</taxon>
        <taxon>Cyclostomata</taxon>
        <taxon>Myxini</taxon>
        <taxon>Myxiniformes</taxon>
        <taxon>Myxinidae</taxon>
        <taxon>Eptatretinae</taxon>
        <taxon>Eptatretus</taxon>
    </lineage>
</organism>
<dbReference type="AlphaFoldDB" id="A0A8C4WZS1"/>
<feature type="compositionally biased region" description="Gly residues" evidence="1">
    <location>
        <begin position="1"/>
        <end position="14"/>
    </location>
</feature>
<accession>A0A8C4WZS1</accession>
<reference evidence="3" key="2">
    <citation type="submission" date="2025-09" db="UniProtKB">
        <authorList>
            <consortium name="Ensembl"/>
        </authorList>
    </citation>
    <scope>IDENTIFICATION</scope>
</reference>
<keyword evidence="2" id="KW-1133">Transmembrane helix</keyword>
<dbReference type="Ensembl" id="ENSEBUT00000023463.1">
    <property type="protein sequence ID" value="ENSEBUP00000022889.1"/>
    <property type="gene ID" value="ENSEBUG00000014107.1"/>
</dbReference>
<name>A0A8C4WZS1_EPTBU</name>
<reference evidence="3" key="1">
    <citation type="submission" date="2025-08" db="UniProtKB">
        <authorList>
            <consortium name="Ensembl"/>
        </authorList>
    </citation>
    <scope>IDENTIFICATION</scope>
</reference>
<sequence length="187" mass="19179">MAGVGGSSGSGSGAGSPTEAGKQGTAQGGAADRGLGHAVDFVLSNARLVLGVGGAAVLGIATLAVKRVYDRAVSVPSSPLKQVQNNRTLAAPLRAAYEEPAWPTLGHGPSLSRSMVELPQERPGEKSIKIPPKMPPRRADDASPPALTAGSHRRHEVAAGQSSQPDNMVLLHSHLHPEICPQVFNGI</sequence>
<dbReference type="PANTHER" id="PTHR16451:SF7">
    <property type="entry name" value="MAB-21-LIKE HHH_H2TH-LIKE DOMAIN-CONTAINING PROTEIN"/>
    <property type="match status" value="1"/>
</dbReference>
<dbReference type="GO" id="GO:0005741">
    <property type="term" value="C:mitochondrial outer membrane"/>
    <property type="evidence" value="ECO:0007669"/>
    <property type="project" value="InterPro"/>
</dbReference>
<evidence type="ECO:0000313" key="3">
    <source>
        <dbReference type="Ensembl" id="ENSEBUP00000022889.1"/>
    </source>
</evidence>
<keyword evidence="2" id="KW-0472">Membrane</keyword>
<dbReference type="GO" id="GO:0007005">
    <property type="term" value="P:mitochondrion organization"/>
    <property type="evidence" value="ECO:0007669"/>
    <property type="project" value="InterPro"/>
</dbReference>
<feature type="region of interest" description="Disordered" evidence="1">
    <location>
        <begin position="104"/>
        <end position="164"/>
    </location>
</feature>
<feature type="transmembrane region" description="Helical" evidence="2">
    <location>
        <begin position="46"/>
        <end position="65"/>
    </location>
</feature>
<keyword evidence="2" id="KW-0812">Transmembrane</keyword>
<protein>
    <submittedName>
        <fullName evidence="3">Uncharacterized protein</fullName>
    </submittedName>
</protein>
<dbReference type="GO" id="GO:0090141">
    <property type="term" value="P:positive regulation of mitochondrial fission"/>
    <property type="evidence" value="ECO:0007669"/>
    <property type="project" value="TreeGrafter"/>
</dbReference>
<dbReference type="PANTHER" id="PTHR16451">
    <property type="entry name" value="MITOCHONDRIAL DYNAMICS PROTEINS 49/51 FAMILY MEMBER"/>
    <property type="match status" value="1"/>
</dbReference>
<dbReference type="InterPro" id="IPR045909">
    <property type="entry name" value="MID49/MID51"/>
</dbReference>
<dbReference type="Proteomes" id="UP000694388">
    <property type="component" value="Unplaced"/>
</dbReference>
<evidence type="ECO:0000313" key="4">
    <source>
        <dbReference type="Proteomes" id="UP000694388"/>
    </source>
</evidence>
<evidence type="ECO:0000256" key="1">
    <source>
        <dbReference type="SAM" id="MobiDB-lite"/>
    </source>
</evidence>